<keyword evidence="11 14" id="KW-1133">Transmembrane helix</keyword>
<evidence type="ECO:0000256" key="10">
    <source>
        <dbReference type="ARBA" id="ARBA00022840"/>
    </source>
</evidence>
<dbReference type="GO" id="GO:0005886">
    <property type="term" value="C:plasma membrane"/>
    <property type="evidence" value="ECO:0007669"/>
    <property type="project" value="UniProtKB-SubCell"/>
</dbReference>
<dbReference type="AlphaFoldDB" id="A0A2T4ZBW5"/>
<evidence type="ECO:0000256" key="4">
    <source>
        <dbReference type="ARBA" id="ARBA00022475"/>
    </source>
</evidence>
<keyword evidence="9 17" id="KW-0418">Kinase</keyword>
<keyword evidence="5" id="KW-0597">Phosphoprotein</keyword>
<comment type="catalytic activity">
    <reaction evidence="1">
        <text>ATP + protein L-histidine = ADP + protein N-phospho-L-histidine.</text>
        <dbReference type="EC" id="2.7.13.3"/>
    </reaction>
</comment>
<dbReference type="InterPro" id="IPR003594">
    <property type="entry name" value="HATPase_dom"/>
</dbReference>
<keyword evidence="18" id="KW-1185">Reference proteome</keyword>
<evidence type="ECO:0000256" key="6">
    <source>
        <dbReference type="ARBA" id="ARBA00022679"/>
    </source>
</evidence>
<feature type="transmembrane region" description="Helical" evidence="14">
    <location>
        <begin position="171"/>
        <end position="192"/>
    </location>
</feature>
<dbReference type="GO" id="GO:0000155">
    <property type="term" value="F:phosphorelay sensor kinase activity"/>
    <property type="evidence" value="ECO:0007669"/>
    <property type="project" value="InterPro"/>
</dbReference>
<dbReference type="Pfam" id="PF00672">
    <property type="entry name" value="HAMP"/>
    <property type="match status" value="1"/>
</dbReference>
<keyword evidence="6" id="KW-0808">Transferase</keyword>
<evidence type="ECO:0000256" key="2">
    <source>
        <dbReference type="ARBA" id="ARBA00004651"/>
    </source>
</evidence>
<dbReference type="CDD" id="cd00082">
    <property type="entry name" value="HisKA"/>
    <property type="match status" value="1"/>
</dbReference>
<dbReference type="PROSITE" id="PS50109">
    <property type="entry name" value="HIS_KIN"/>
    <property type="match status" value="1"/>
</dbReference>
<evidence type="ECO:0000313" key="17">
    <source>
        <dbReference type="EMBL" id="PTM59378.1"/>
    </source>
</evidence>
<evidence type="ECO:0000256" key="12">
    <source>
        <dbReference type="ARBA" id="ARBA00023012"/>
    </source>
</evidence>
<dbReference type="RefSeq" id="WP_107726319.1">
    <property type="nucleotide sequence ID" value="NZ_PZZP01000001.1"/>
</dbReference>
<comment type="subcellular location">
    <subcellularLocation>
        <location evidence="2">Cell membrane</location>
        <topology evidence="2">Multi-pass membrane protein</topology>
    </subcellularLocation>
</comment>
<dbReference type="InterPro" id="IPR050398">
    <property type="entry name" value="HssS/ArlS-like"/>
</dbReference>
<name>A0A2T4ZBW5_9BACL</name>
<evidence type="ECO:0000256" key="1">
    <source>
        <dbReference type="ARBA" id="ARBA00000085"/>
    </source>
</evidence>
<keyword evidence="13 14" id="KW-0472">Membrane</keyword>
<keyword evidence="7 14" id="KW-0812">Transmembrane</keyword>
<evidence type="ECO:0000313" key="18">
    <source>
        <dbReference type="Proteomes" id="UP000241639"/>
    </source>
</evidence>
<dbReference type="Gene3D" id="3.30.565.10">
    <property type="entry name" value="Histidine kinase-like ATPase, C-terminal domain"/>
    <property type="match status" value="1"/>
</dbReference>
<dbReference type="EMBL" id="PZZP01000001">
    <property type="protein sequence ID" value="PTM59378.1"/>
    <property type="molecule type" value="Genomic_DNA"/>
</dbReference>
<dbReference type="InterPro" id="IPR003660">
    <property type="entry name" value="HAMP_dom"/>
</dbReference>
<protein>
    <recommendedName>
        <fullName evidence="3">histidine kinase</fullName>
        <ecNumber evidence="3">2.7.13.3</ecNumber>
    </recommendedName>
</protein>
<dbReference type="PRINTS" id="PR00344">
    <property type="entry name" value="BCTRLSENSOR"/>
</dbReference>
<feature type="transmembrane region" description="Helical" evidence="14">
    <location>
        <begin position="21"/>
        <end position="45"/>
    </location>
</feature>
<dbReference type="CDD" id="cd00075">
    <property type="entry name" value="HATPase"/>
    <property type="match status" value="1"/>
</dbReference>
<evidence type="ECO:0000256" key="3">
    <source>
        <dbReference type="ARBA" id="ARBA00012438"/>
    </source>
</evidence>
<dbReference type="PANTHER" id="PTHR45528">
    <property type="entry name" value="SENSOR HISTIDINE KINASE CPXA"/>
    <property type="match status" value="1"/>
</dbReference>
<dbReference type="EC" id="2.7.13.3" evidence="3"/>
<organism evidence="17 18">
    <name type="scientific">Desmospora activa DSM 45169</name>
    <dbReference type="NCBI Taxonomy" id="1121389"/>
    <lineage>
        <taxon>Bacteria</taxon>
        <taxon>Bacillati</taxon>
        <taxon>Bacillota</taxon>
        <taxon>Bacilli</taxon>
        <taxon>Bacillales</taxon>
        <taxon>Thermoactinomycetaceae</taxon>
        <taxon>Desmospora</taxon>
    </lineage>
</organism>
<dbReference type="SMART" id="SM00304">
    <property type="entry name" value="HAMP"/>
    <property type="match status" value="1"/>
</dbReference>
<dbReference type="InterPro" id="IPR036097">
    <property type="entry name" value="HisK_dim/P_sf"/>
</dbReference>
<proteinExistence type="predicted"/>
<dbReference type="InterPro" id="IPR036890">
    <property type="entry name" value="HATPase_C_sf"/>
</dbReference>
<comment type="caution">
    <text evidence="17">The sequence shown here is derived from an EMBL/GenBank/DDBJ whole genome shotgun (WGS) entry which is preliminary data.</text>
</comment>
<feature type="domain" description="HAMP" evidence="16">
    <location>
        <begin position="194"/>
        <end position="246"/>
    </location>
</feature>
<evidence type="ECO:0000256" key="11">
    <source>
        <dbReference type="ARBA" id="ARBA00022989"/>
    </source>
</evidence>
<dbReference type="InterPro" id="IPR004358">
    <property type="entry name" value="Sig_transdc_His_kin-like_C"/>
</dbReference>
<dbReference type="GO" id="GO:0005524">
    <property type="term" value="F:ATP binding"/>
    <property type="evidence" value="ECO:0007669"/>
    <property type="project" value="UniProtKB-KW"/>
</dbReference>
<dbReference type="Gene3D" id="6.10.340.10">
    <property type="match status" value="1"/>
</dbReference>
<gene>
    <name evidence="17" type="ORF">C8J48_1993</name>
</gene>
<dbReference type="SMART" id="SM00388">
    <property type="entry name" value="HisKA"/>
    <property type="match status" value="1"/>
</dbReference>
<dbReference type="Gene3D" id="1.10.287.130">
    <property type="match status" value="1"/>
</dbReference>
<keyword evidence="8" id="KW-0547">Nucleotide-binding</keyword>
<accession>A0A2T4ZBW5</accession>
<evidence type="ECO:0000256" key="7">
    <source>
        <dbReference type="ARBA" id="ARBA00022692"/>
    </source>
</evidence>
<dbReference type="CDD" id="cd06225">
    <property type="entry name" value="HAMP"/>
    <property type="match status" value="1"/>
</dbReference>
<evidence type="ECO:0000259" key="16">
    <source>
        <dbReference type="PROSITE" id="PS50885"/>
    </source>
</evidence>
<dbReference type="SUPFAM" id="SSF55874">
    <property type="entry name" value="ATPase domain of HSP90 chaperone/DNA topoisomerase II/histidine kinase"/>
    <property type="match status" value="1"/>
</dbReference>
<dbReference type="SUPFAM" id="SSF47384">
    <property type="entry name" value="Homodimeric domain of signal transducing histidine kinase"/>
    <property type="match status" value="1"/>
</dbReference>
<evidence type="ECO:0000256" key="9">
    <source>
        <dbReference type="ARBA" id="ARBA00022777"/>
    </source>
</evidence>
<keyword evidence="4" id="KW-1003">Cell membrane</keyword>
<evidence type="ECO:0000259" key="15">
    <source>
        <dbReference type="PROSITE" id="PS50109"/>
    </source>
</evidence>
<sequence length="478" mass="54917">MRKSFRLFWNWIVSSLRIQMIGFVVISLLVAIIAPYSFFLLGIGVTEKNRYYYPSQQEVQRELMLIKKRNLVSEPLNKKKRKLLDRYSHDNSLSLALTDEQGKVLLHTRTLSAEPIDIHSFLQRMETQTEDPSDHPEKREIVTVYPFAADGKKRYLFGVKTAEGQATTYRIGNPVLTVPAAILTFLFTYLWLTRRKLNQIRELAHGMDRFAKGDLSFRLHEKGRDELASLSSNINRMAERLESAWEREQAWKRQRLELISNVSHDLRSPLTSIIGYLQLMKDKPNLERAELLAYGGIALNKSRGLQRRIEDLFEYAKLTHPDVRLRKESISLTHLLEQLLDEASPLMTEREIRLERELPKDSLLLDGDPSLLARLFENLLDNAIRYGKDGWIRIQAVPEGKMARITLTNPVKELDPELVSRLFDTFVTGDASRTGEGSGLGLAIAKNVTKLHGGEIRADYAKGEICFTVWLPLHHDLT</sequence>
<evidence type="ECO:0000256" key="8">
    <source>
        <dbReference type="ARBA" id="ARBA00022741"/>
    </source>
</evidence>
<dbReference type="SUPFAM" id="SSF158472">
    <property type="entry name" value="HAMP domain-like"/>
    <property type="match status" value="1"/>
</dbReference>
<dbReference type="Pfam" id="PF00512">
    <property type="entry name" value="HisKA"/>
    <property type="match status" value="1"/>
</dbReference>
<feature type="domain" description="Histidine kinase" evidence="15">
    <location>
        <begin position="261"/>
        <end position="475"/>
    </location>
</feature>
<dbReference type="Proteomes" id="UP000241639">
    <property type="component" value="Unassembled WGS sequence"/>
</dbReference>
<dbReference type="PROSITE" id="PS50885">
    <property type="entry name" value="HAMP"/>
    <property type="match status" value="1"/>
</dbReference>
<dbReference type="InterPro" id="IPR003661">
    <property type="entry name" value="HisK_dim/P_dom"/>
</dbReference>
<evidence type="ECO:0000256" key="13">
    <source>
        <dbReference type="ARBA" id="ARBA00023136"/>
    </source>
</evidence>
<dbReference type="OrthoDB" id="9792991at2"/>
<reference evidence="17 18" key="1">
    <citation type="submission" date="2018-04" db="EMBL/GenBank/DDBJ databases">
        <title>Genomic Encyclopedia of Archaeal and Bacterial Type Strains, Phase II (KMG-II): from individual species to whole genera.</title>
        <authorList>
            <person name="Goeker M."/>
        </authorList>
    </citation>
    <scope>NUCLEOTIDE SEQUENCE [LARGE SCALE GENOMIC DNA]</scope>
    <source>
        <strain evidence="17 18">DSM 45169</strain>
    </source>
</reference>
<evidence type="ECO:0000256" key="14">
    <source>
        <dbReference type="SAM" id="Phobius"/>
    </source>
</evidence>
<keyword evidence="10" id="KW-0067">ATP-binding</keyword>
<dbReference type="Pfam" id="PF02518">
    <property type="entry name" value="HATPase_c"/>
    <property type="match status" value="1"/>
</dbReference>
<dbReference type="InterPro" id="IPR005467">
    <property type="entry name" value="His_kinase_dom"/>
</dbReference>
<keyword evidence="12" id="KW-0902">Two-component regulatory system</keyword>
<evidence type="ECO:0000256" key="5">
    <source>
        <dbReference type="ARBA" id="ARBA00022553"/>
    </source>
</evidence>
<dbReference type="SMART" id="SM00387">
    <property type="entry name" value="HATPase_c"/>
    <property type="match status" value="1"/>
</dbReference>
<dbReference type="PANTHER" id="PTHR45528:SF1">
    <property type="entry name" value="SENSOR HISTIDINE KINASE CPXA"/>
    <property type="match status" value="1"/>
</dbReference>